<proteinExistence type="predicted"/>
<dbReference type="AlphaFoldDB" id="A0A6L3YVZ4"/>
<protein>
    <submittedName>
        <fullName evidence="2">Uncharacterized protein</fullName>
    </submittedName>
</protein>
<name>A0A6L3YVZ4_9HYPH</name>
<evidence type="ECO:0000256" key="1">
    <source>
        <dbReference type="SAM" id="Coils"/>
    </source>
</evidence>
<comment type="caution">
    <text evidence="2">The sequence shown here is derived from an EMBL/GenBank/DDBJ whole genome shotgun (WGS) entry which is preliminary data.</text>
</comment>
<keyword evidence="1" id="KW-0175">Coiled coil</keyword>
<evidence type="ECO:0000313" key="3">
    <source>
        <dbReference type="Proteomes" id="UP000481643"/>
    </source>
</evidence>
<sequence length="214" mass="23807">MKGTNRATMLNAINTIETLRSRPAPAATDTGLETVAKLGGINGVMLLRHIENLRPEAQAAYKYELVRRSQADERLAAERAKVQHWQEQYTEMHSQFIQLAKSAEADNAAKDARIKEIEEEWRVAANLGSEVNRKLAQQVVSLEAKLAAAERAARAAHDTLIEINPSNYNHDDVCQLNDASVEAIFLLADILGETHGKTKEWWDERRAVLGGKPS</sequence>
<accession>A0A6L3YVZ4</accession>
<feature type="coiled-coil region" evidence="1">
    <location>
        <begin position="68"/>
        <end position="159"/>
    </location>
</feature>
<evidence type="ECO:0000313" key="2">
    <source>
        <dbReference type="EMBL" id="KAB2689678.1"/>
    </source>
</evidence>
<dbReference type="EMBL" id="WBVX01000002">
    <property type="protein sequence ID" value="KAB2689678.1"/>
    <property type="molecule type" value="Genomic_DNA"/>
</dbReference>
<dbReference type="Proteomes" id="UP000481643">
    <property type="component" value="Unassembled WGS sequence"/>
</dbReference>
<reference evidence="2 3" key="1">
    <citation type="submission" date="2019-09" db="EMBL/GenBank/DDBJ databases">
        <title>Taxonomic organization of the family Brucellaceae based on a phylogenomic approach.</title>
        <authorList>
            <person name="Leclercq S."/>
            <person name="Cloeckaert A."/>
            <person name="Zygmunt M.S."/>
        </authorList>
    </citation>
    <scope>NUCLEOTIDE SEQUENCE [LARGE SCALE GENOMIC DNA]</scope>
    <source>
        <strain evidence="2 3">WS1830</strain>
    </source>
</reference>
<dbReference type="RefSeq" id="WP_151651057.1">
    <property type="nucleotide sequence ID" value="NZ_WBVX01000002.1"/>
</dbReference>
<gene>
    <name evidence="2" type="ORF">F9L08_03195</name>
</gene>
<organism evidence="2 3">
    <name type="scientific">Brucella tritici</name>
    <dbReference type="NCBI Taxonomy" id="94626"/>
    <lineage>
        <taxon>Bacteria</taxon>
        <taxon>Pseudomonadati</taxon>
        <taxon>Pseudomonadota</taxon>
        <taxon>Alphaproteobacteria</taxon>
        <taxon>Hyphomicrobiales</taxon>
        <taxon>Brucellaceae</taxon>
        <taxon>Brucella/Ochrobactrum group</taxon>
        <taxon>Brucella</taxon>
    </lineage>
</organism>